<evidence type="ECO:0000259" key="12">
    <source>
        <dbReference type="Pfam" id="PF02767"/>
    </source>
</evidence>
<dbReference type="RefSeq" id="WP_257316081.1">
    <property type="nucleotide sequence ID" value="NZ_JANFDG010000016.1"/>
</dbReference>
<keyword evidence="4" id="KW-0963">Cytoplasm</keyword>
<dbReference type="Gene3D" id="3.10.150.10">
    <property type="entry name" value="DNA Polymerase III, subunit A, domain 2"/>
    <property type="match status" value="1"/>
</dbReference>
<dbReference type="PANTHER" id="PTHR30478">
    <property type="entry name" value="DNA POLYMERASE III SUBUNIT BETA"/>
    <property type="match status" value="1"/>
</dbReference>
<keyword evidence="15" id="KW-1185">Reference proteome</keyword>
<dbReference type="CDD" id="cd00140">
    <property type="entry name" value="beta_clamp"/>
    <property type="match status" value="1"/>
</dbReference>
<organism evidence="14 15">
    <name type="scientific">Shinella pollutisoli</name>
    <dbReference type="NCBI Taxonomy" id="2250594"/>
    <lineage>
        <taxon>Bacteria</taxon>
        <taxon>Pseudomonadati</taxon>
        <taxon>Pseudomonadota</taxon>
        <taxon>Alphaproteobacteria</taxon>
        <taxon>Hyphomicrobiales</taxon>
        <taxon>Rhizobiaceae</taxon>
        <taxon>Shinella</taxon>
    </lineage>
</organism>
<evidence type="ECO:0000256" key="10">
    <source>
        <dbReference type="ARBA" id="ARBA00030988"/>
    </source>
</evidence>
<evidence type="ECO:0000256" key="3">
    <source>
        <dbReference type="ARBA" id="ARBA00021035"/>
    </source>
</evidence>
<dbReference type="Pfam" id="PF02768">
    <property type="entry name" value="DNA_pol3_beta_3"/>
    <property type="match status" value="1"/>
</dbReference>
<name>A0ABV7D9L3_9HYPH</name>
<comment type="similarity">
    <text evidence="2">Belongs to the beta sliding clamp family.</text>
</comment>
<keyword evidence="9" id="KW-0238">DNA-binding</keyword>
<keyword evidence="8" id="KW-0239">DNA-directed DNA polymerase</keyword>
<dbReference type="Gene3D" id="3.70.10.10">
    <property type="match status" value="1"/>
</dbReference>
<keyword evidence="6" id="KW-0548">Nucleotidyltransferase</keyword>
<evidence type="ECO:0000256" key="5">
    <source>
        <dbReference type="ARBA" id="ARBA00022679"/>
    </source>
</evidence>
<evidence type="ECO:0000259" key="13">
    <source>
        <dbReference type="Pfam" id="PF02768"/>
    </source>
</evidence>
<keyword evidence="7" id="KW-0235">DNA replication</keyword>
<evidence type="ECO:0000256" key="9">
    <source>
        <dbReference type="ARBA" id="ARBA00023125"/>
    </source>
</evidence>
<evidence type="ECO:0000256" key="8">
    <source>
        <dbReference type="ARBA" id="ARBA00022932"/>
    </source>
</evidence>
<accession>A0ABV7D9L3</accession>
<protein>
    <recommendedName>
        <fullName evidence="3">Beta sliding clamp</fullName>
    </recommendedName>
    <alternativeName>
        <fullName evidence="11">Beta-clamp processivity factor</fullName>
    </alternativeName>
    <alternativeName>
        <fullName evidence="10">DNA polymerase III beta sliding clamp subunit</fullName>
    </alternativeName>
</protein>
<dbReference type="InterPro" id="IPR022637">
    <property type="entry name" value="DNA_polIII_beta_cen"/>
</dbReference>
<evidence type="ECO:0000256" key="6">
    <source>
        <dbReference type="ARBA" id="ARBA00022695"/>
    </source>
</evidence>
<evidence type="ECO:0000256" key="1">
    <source>
        <dbReference type="ARBA" id="ARBA00004496"/>
    </source>
</evidence>
<dbReference type="Proteomes" id="UP001595377">
    <property type="component" value="Unassembled WGS sequence"/>
</dbReference>
<sequence>MRLQTTAGQLRAGLRALQGIVGPHYTAPILSTVKLGGGRLVGASLDARLSVALPSIGAMEGEVAIDHRALRALAASVDRDVVLTIDGSGERAAVTFGGSEYRMPSLAADAFPADPEIEGERAATGNLGLVAAIRRVLFAMSREETRYYLNGVAILVDPDGQALVAATDGHRLATCPLDVAPEGSRGLIVPAPIAGWLSRQGREPEACVFDPGRKRARFELAGMTLSARLIDGTYPDVFRVIPKDARPALVVDRQMLLRALRRIRAFSPYSFKGVRLLAEGGHLTVTMSDAGEGCAAREAVPLAEGHAVGAFDAGYNVGYLCSALAALQGDLVTVSAPASPGGSPAVFTAEGDRLRVVQMPMRV</sequence>
<dbReference type="EMBL" id="JBHRSP010000001">
    <property type="protein sequence ID" value="MFC3071504.1"/>
    <property type="molecule type" value="Genomic_DNA"/>
</dbReference>
<proteinExistence type="inferred from homology"/>
<evidence type="ECO:0000313" key="15">
    <source>
        <dbReference type="Proteomes" id="UP001595377"/>
    </source>
</evidence>
<dbReference type="PANTHER" id="PTHR30478:SF0">
    <property type="entry name" value="BETA SLIDING CLAMP"/>
    <property type="match status" value="1"/>
</dbReference>
<dbReference type="InterPro" id="IPR046938">
    <property type="entry name" value="DNA_clamp_sf"/>
</dbReference>
<comment type="subcellular location">
    <subcellularLocation>
        <location evidence="1">Cytoplasm</location>
    </subcellularLocation>
</comment>
<feature type="domain" description="DNA polymerase III beta sliding clamp C-terminal" evidence="13">
    <location>
        <begin position="239"/>
        <end position="361"/>
    </location>
</feature>
<dbReference type="InterPro" id="IPR001001">
    <property type="entry name" value="DNA_polIII_beta"/>
</dbReference>
<feature type="domain" description="DNA polymerase III beta sliding clamp central" evidence="12">
    <location>
        <begin position="130"/>
        <end position="236"/>
    </location>
</feature>
<comment type="caution">
    <text evidence="14">The sequence shown here is derived from an EMBL/GenBank/DDBJ whole genome shotgun (WGS) entry which is preliminary data.</text>
</comment>
<evidence type="ECO:0000256" key="11">
    <source>
        <dbReference type="ARBA" id="ARBA00033276"/>
    </source>
</evidence>
<evidence type="ECO:0000256" key="4">
    <source>
        <dbReference type="ARBA" id="ARBA00022490"/>
    </source>
</evidence>
<evidence type="ECO:0000256" key="2">
    <source>
        <dbReference type="ARBA" id="ARBA00010752"/>
    </source>
</evidence>
<keyword evidence="5" id="KW-0808">Transferase</keyword>
<dbReference type="SUPFAM" id="SSF55979">
    <property type="entry name" value="DNA clamp"/>
    <property type="match status" value="2"/>
</dbReference>
<evidence type="ECO:0000313" key="14">
    <source>
        <dbReference type="EMBL" id="MFC3071504.1"/>
    </source>
</evidence>
<evidence type="ECO:0000256" key="7">
    <source>
        <dbReference type="ARBA" id="ARBA00022705"/>
    </source>
</evidence>
<dbReference type="InterPro" id="IPR022635">
    <property type="entry name" value="DNA_polIII_beta_C"/>
</dbReference>
<dbReference type="SMART" id="SM00480">
    <property type="entry name" value="POL3Bc"/>
    <property type="match status" value="1"/>
</dbReference>
<gene>
    <name evidence="14" type="ORF">ACFOHH_00120</name>
</gene>
<reference evidence="15" key="1">
    <citation type="journal article" date="2019" name="Int. J. Syst. Evol. Microbiol.">
        <title>The Global Catalogue of Microorganisms (GCM) 10K type strain sequencing project: providing services to taxonomists for standard genome sequencing and annotation.</title>
        <authorList>
            <consortium name="The Broad Institute Genomics Platform"/>
            <consortium name="The Broad Institute Genome Sequencing Center for Infectious Disease"/>
            <person name="Wu L."/>
            <person name="Ma J."/>
        </authorList>
    </citation>
    <scope>NUCLEOTIDE SEQUENCE [LARGE SCALE GENOMIC DNA]</scope>
    <source>
        <strain evidence="15">KCTC 52677</strain>
    </source>
</reference>
<dbReference type="Pfam" id="PF02767">
    <property type="entry name" value="DNA_pol3_beta_2"/>
    <property type="match status" value="1"/>
</dbReference>